<protein>
    <submittedName>
        <fullName evidence="1">Molybdenum cofactor biosynthesis protein MoaE</fullName>
    </submittedName>
</protein>
<dbReference type="Gene3D" id="3.90.1170.40">
    <property type="entry name" value="Molybdopterin biosynthesis MoaE subunit"/>
    <property type="match status" value="1"/>
</dbReference>
<dbReference type="Pfam" id="PF02391">
    <property type="entry name" value="MoaE"/>
    <property type="match status" value="1"/>
</dbReference>
<dbReference type="Proteomes" id="UP001597104">
    <property type="component" value="Unassembled WGS sequence"/>
</dbReference>
<evidence type="ECO:0000313" key="1">
    <source>
        <dbReference type="EMBL" id="MFD0896889.1"/>
    </source>
</evidence>
<dbReference type="RefSeq" id="WP_386813712.1">
    <property type="nucleotide sequence ID" value="NZ_JBHTIO010000021.1"/>
</dbReference>
<dbReference type="PANTHER" id="PTHR23404">
    <property type="entry name" value="MOLYBDOPTERIN SYNTHASE RELATED"/>
    <property type="match status" value="1"/>
</dbReference>
<accession>A0ABW3EBN1</accession>
<dbReference type="InterPro" id="IPR003448">
    <property type="entry name" value="Mopterin_biosynth_MoaE"/>
</dbReference>
<organism evidence="1 2">
    <name type="scientific">Loigolactobacillus binensis</name>
    <dbReference type="NCBI Taxonomy" id="2559922"/>
    <lineage>
        <taxon>Bacteria</taxon>
        <taxon>Bacillati</taxon>
        <taxon>Bacillota</taxon>
        <taxon>Bacilli</taxon>
        <taxon>Lactobacillales</taxon>
        <taxon>Lactobacillaceae</taxon>
        <taxon>Loigolactobacillus</taxon>
    </lineage>
</organism>
<comment type="caution">
    <text evidence="1">The sequence shown here is derived from an EMBL/GenBank/DDBJ whole genome shotgun (WGS) entry which is preliminary data.</text>
</comment>
<keyword evidence="2" id="KW-1185">Reference proteome</keyword>
<reference evidence="2" key="1">
    <citation type="journal article" date="2019" name="Int. J. Syst. Evol. Microbiol.">
        <title>The Global Catalogue of Microorganisms (GCM) 10K type strain sequencing project: providing services to taxonomists for standard genome sequencing and annotation.</title>
        <authorList>
            <consortium name="The Broad Institute Genomics Platform"/>
            <consortium name="The Broad Institute Genome Sequencing Center for Infectious Disease"/>
            <person name="Wu L."/>
            <person name="Ma J."/>
        </authorList>
    </citation>
    <scope>NUCLEOTIDE SEQUENCE [LARGE SCALE GENOMIC DNA]</scope>
    <source>
        <strain evidence="2">CCM 8925</strain>
    </source>
</reference>
<gene>
    <name evidence="1" type="ORF">ACFQZ7_03970</name>
</gene>
<dbReference type="InterPro" id="IPR036563">
    <property type="entry name" value="MoaE_sf"/>
</dbReference>
<sequence length="143" mass="15938">MVKVRENAVHYVAIAAQPLDVQALYEKLKAPQFGGIVTFVGTVRQWTADVETHAIEYTAYTEMALKELTKLATTIEAQGANVVIVHRVGHLALTDEAVFVGVAAAHRGDAFKWCEYLINAVKQQVPIWKKEFDTDKIRWGGLE</sequence>
<name>A0ABW3EBN1_9LACO</name>
<dbReference type="CDD" id="cd00756">
    <property type="entry name" value="MoaE"/>
    <property type="match status" value="1"/>
</dbReference>
<dbReference type="EMBL" id="JBHTIO010000021">
    <property type="protein sequence ID" value="MFD0896889.1"/>
    <property type="molecule type" value="Genomic_DNA"/>
</dbReference>
<proteinExistence type="predicted"/>
<evidence type="ECO:0000313" key="2">
    <source>
        <dbReference type="Proteomes" id="UP001597104"/>
    </source>
</evidence>
<dbReference type="SUPFAM" id="SSF54690">
    <property type="entry name" value="Molybdopterin synthase subunit MoaE"/>
    <property type="match status" value="1"/>
</dbReference>